<keyword evidence="2" id="KW-1185">Reference proteome</keyword>
<sequence>MAQANAIELFHAMKPYVAILERDGYTVASMQDGSIEVQDPVRVYNGAAVRTEYETVRLNTPRAVSRFIMDRS</sequence>
<proteinExistence type="predicted"/>
<dbReference type="Proteomes" id="UP000296455">
    <property type="component" value="Segment"/>
</dbReference>
<protein>
    <submittedName>
        <fullName evidence="1">Uncharacterized protein</fullName>
    </submittedName>
</protein>
<accession>A0A4D5ZG09</accession>
<dbReference type="EMBL" id="MK552140">
    <property type="protein sequence ID" value="QBX06432.1"/>
    <property type="molecule type" value="Genomic_DNA"/>
</dbReference>
<organism evidence="1 2">
    <name type="scientific">Burkholderia phage BcepSaruman</name>
    <dbReference type="NCBI Taxonomy" id="2530032"/>
    <lineage>
        <taxon>Viruses</taxon>
        <taxon>Duplodnaviria</taxon>
        <taxon>Heunggongvirae</taxon>
        <taxon>Uroviricota</taxon>
        <taxon>Caudoviricetes</taxon>
        <taxon>Sarumanvirus</taxon>
        <taxon>Sarumanvirus bcepsaruman</taxon>
    </lineage>
</organism>
<gene>
    <name evidence="1" type="ORF">BcepSaruman_019</name>
</gene>
<evidence type="ECO:0000313" key="2">
    <source>
        <dbReference type="Proteomes" id="UP000296455"/>
    </source>
</evidence>
<reference evidence="1 2" key="1">
    <citation type="submission" date="2019-02" db="EMBL/GenBank/DDBJ databases">
        <title>Complete genome sequence of Burkholderia cenocepacia phage BcepSaruman.</title>
        <authorList>
            <person name="Park K."/>
            <person name="Liu M."/>
            <person name="Gill J."/>
        </authorList>
    </citation>
    <scope>NUCLEOTIDE SEQUENCE [LARGE SCALE GENOMIC DNA]</scope>
</reference>
<name>A0A4D5ZG09_9CAUD</name>
<evidence type="ECO:0000313" key="1">
    <source>
        <dbReference type="EMBL" id="QBX06432.1"/>
    </source>
</evidence>